<dbReference type="GO" id="GO:0008033">
    <property type="term" value="P:tRNA processing"/>
    <property type="evidence" value="ECO:0007669"/>
    <property type="project" value="UniProtKB-KW"/>
</dbReference>
<evidence type="ECO:0000259" key="14">
    <source>
        <dbReference type="Pfam" id="PF01171"/>
    </source>
</evidence>
<dbReference type="GO" id="GO:0016740">
    <property type="term" value="F:transferase activity"/>
    <property type="evidence" value="ECO:0007669"/>
    <property type="project" value="UniProtKB-KW"/>
</dbReference>
<keyword evidence="4 15" id="KW-0808">Transferase</keyword>
<evidence type="ECO:0000256" key="10">
    <source>
        <dbReference type="ARBA" id="ARBA00022884"/>
    </source>
</evidence>
<evidence type="ECO:0000313" key="16">
    <source>
        <dbReference type="Proteomes" id="UP000321046"/>
    </source>
</evidence>
<keyword evidence="1" id="KW-0004">4Fe-4S</keyword>
<dbReference type="Proteomes" id="UP000321046">
    <property type="component" value="Unassembled WGS sequence"/>
</dbReference>
<keyword evidence="8" id="KW-0067">ATP-binding</keyword>
<dbReference type="EMBL" id="VOSL01000147">
    <property type="protein sequence ID" value="TXD31603.1"/>
    <property type="molecule type" value="Genomic_DNA"/>
</dbReference>
<sequence>MTPPPAFHPRFPSPRWRSLPATTLRVGMHISRPSRPTKSQARNLPIRSSARPTPSPTIPPLADPARLRQCGLSLAAATSIDGGGSISGLPEVSMAELDRRRQRLLAKVKTAAKNFGIFEDGDHILVCLSGGKDSYTLLDMLLELQRVSPFELKLTAFHLDQKQPGYPEGVLRAYLEEQPIPFEICEEDTYAVVQEKLAPDATPCSLCSRMRRGIIYRRAEALGCNKIALGHHRDDSIETLLLNLFYSGRTQGMPAQFTTDDGRFQVIRPLILAAEDEIATYAAMRGFPIIPCNLCGSIEGKRKFVKRLLDDLETTIPHVRHSILAAMGNVKPSHLLDNDLRALAEHAAAPLPTGSCVTEPALF</sequence>
<evidence type="ECO:0000256" key="13">
    <source>
        <dbReference type="SAM" id="MobiDB-lite"/>
    </source>
</evidence>
<evidence type="ECO:0000256" key="9">
    <source>
        <dbReference type="ARBA" id="ARBA00022842"/>
    </source>
</evidence>
<dbReference type="AlphaFoldDB" id="A0A5C6X0E8"/>
<protein>
    <submittedName>
        <fullName evidence="15">tRNA 2-thiocytidine(32) synthetase TtcA</fullName>
        <ecNumber evidence="15">2.8.1.-</ecNumber>
    </submittedName>
</protein>
<evidence type="ECO:0000256" key="3">
    <source>
        <dbReference type="ARBA" id="ARBA00022555"/>
    </source>
</evidence>
<evidence type="ECO:0000256" key="6">
    <source>
        <dbReference type="ARBA" id="ARBA00022723"/>
    </source>
</evidence>
<dbReference type="PANTHER" id="PTHR43686">
    <property type="entry name" value="SULFURTRANSFERASE-RELATED"/>
    <property type="match status" value="1"/>
</dbReference>
<keyword evidence="7" id="KW-0547">Nucleotide-binding</keyword>
<dbReference type="GO" id="GO:0000049">
    <property type="term" value="F:tRNA binding"/>
    <property type="evidence" value="ECO:0007669"/>
    <property type="project" value="UniProtKB-KW"/>
</dbReference>
<dbReference type="NCBIfam" id="NF007972">
    <property type="entry name" value="PRK10696.1"/>
    <property type="match status" value="1"/>
</dbReference>
<dbReference type="InterPro" id="IPR011063">
    <property type="entry name" value="TilS/TtcA_N"/>
</dbReference>
<dbReference type="CDD" id="cd24138">
    <property type="entry name" value="TtcA-like"/>
    <property type="match status" value="1"/>
</dbReference>
<keyword evidence="5" id="KW-0819">tRNA processing</keyword>
<gene>
    <name evidence="15" type="primary">ttcA</name>
    <name evidence="15" type="ORF">FRC96_20795</name>
</gene>
<evidence type="ECO:0000256" key="2">
    <source>
        <dbReference type="ARBA" id="ARBA00022490"/>
    </source>
</evidence>
<keyword evidence="11" id="KW-0408">Iron</keyword>
<evidence type="ECO:0000256" key="11">
    <source>
        <dbReference type="ARBA" id="ARBA00023004"/>
    </source>
</evidence>
<name>A0A5C6X0E8_9DELT</name>
<evidence type="ECO:0000256" key="12">
    <source>
        <dbReference type="ARBA" id="ARBA00023014"/>
    </source>
</evidence>
<dbReference type="Pfam" id="PF01171">
    <property type="entry name" value="ATP_bind_3"/>
    <property type="match status" value="1"/>
</dbReference>
<keyword evidence="2" id="KW-0963">Cytoplasm</keyword>
<evidence type="ECO:0000256" key="4">
    <source>
        <dbReference type="ARBA" id="ARBA00022679"/>
    </source>
</evidence>
<dbReference type="OrthoDB" id="9801054at2"/>
<dbReference type="EC" id="2.8.1.-" evidence="15"/>
<feature type="domain" description="tRNA(Ile)-lysidine/2-thiocytidine synthase N-terminal" evidence="14">
    <location>
        <begin position="123"/>
        <end position="285"/>
    </location>
</feature>
<keyword evidence="6" id="KW-0479">Metal-binding</keyword>
<comment type="caution">
    <text evidence="15">The sequence shown here is derived from an EMBL/GenBank/DDBJ whole genome shotgun (WGS) entry which is preliminary data.</text>
</comment>
<evidence type="ECO:0000256" key="8">
    <source>
        <dbReference type="ARBA" id="ARBA00022840"/>
    </source>
</evidence>
<dbReference type="GO" id="GO:0005524">
    <property type="term" value="F:ATP binding"/>
    <property type="evidence" value="ECO:0007669"/>
    <property type="project" value="UniProtKB-KW"/>
</dbReference>
<dbReference type="InterPro" id="IPR012089">
    <property type="entry name" value="tRNA_Cyd_32_2_STrfase"/>
</dbReference>
<reference evidence="15 16" key="1">
    <citation type="submission" date="2019-08" db="EMBL/GenBank/DDBJ databases">
        <title>Bradymonadales sp. TMQ2.</title>
        <authorList>
            <person name="Liang Q."/>
        </authorList>
    </citation>
    <scope>NUCLEOTIDE SEQUENCE [LARGE SCALE GENOMIC DNA]</scope>
    <source>
        <strain evidence="15 16">TMQ2</strain>
    </source>
</reference>
<keyword evidence="3" id="KW-0820">tRNA-binding</keyword>
<dbReference type="PANTHER" id="PTHR43686:SF1">
    <property type="entry name" value="AMINOTRAN_5 DOMAIN-CONTAINING PROTEIN"/>
    <property type="match status" value="1"/>
</dbReference>
<dbReference type="HAMAP" id="MF_01850">
    <property type="entry name" value="TtcA"/>
    <property type="match status" value="1"/>
</dbReference>
<keyword evidence="10" id="KW-0694">RNA-binding</keyword>
<keyword evidence="12" id="KW-0411">Iron-sulfur</keyword>
<dbReference type="SUPFAM" id="SSF52402">
    <property type="entry name" value="Adenine nucleotide alpha hydrolases-like"/>
    <property type="match status" value="1"/>
</dbReference>
<evidence type="ECO:0000256" key="5">
    <source>
        <dbReference type="ARBA" id="ARBA00022694"/>
    </source>
</evidence>
<evidence type="ECO:0000256" key="7">
    <source>
        <dbReference type="ARBA" id="ARBA00022741"/>
    </source>
</evidence>
<accession>A0A5C6X0E8</accession>
<evidence type="ECO:0000313" key="15">
    <source>
        <dbReference type="EMBL" id="TXD31603.1"/>
    </source>
</evidence>
<dbReference type="GO" id="GO:0046872">
    <property type="term" value="F:metal ion binding"/>
    <property type="evidence" value="ECO:0007669"/>
    <property type="project" value="UniProtKB-KW"/>
</dbReference>
<organism evidence="15 16">
    <name type="scientific">Lujinxingia vulgaris</name>
    <dbReference type="NCBI Taxonomy" id="2600176"/>
    <lineage>
        <taxon>Bacteria</taxon>
        <taxon>Deltaproteobacteria</taxon>
        <taxon>Bradymonadales</taxon>
        <taxon>Lujinxingiaceae</taxon>
        <taxon>Lujinxingia</taxon>
    </lineage>
</organism>
<keyword evidence="9" id="KW-0460">Magnesium</keyword>
<dbReference type="GO" id="GO:0051539">
    <property type="term" value="F:4 iron, 4 sulfur cluster binding"/>
    <property type="evidence" value="ECO:0007669"/>
    <property type="project" value="UniProtKB-KW"/>
</dbReference>
<dbReference type="Gene3D" id="3.40.50.620">
    <property type="entry name" value="HUPs"/>
    <property type="match status" value="1"/>
</dbReference>
<feature type="region of interest" description="Disordered" evidence="13">
    <location>
        <begin position="27"/>
        <end position="63"/>
    </location>
</feature>
<dbReference type="InterPro" id="IPR014729">
    <property type="entry name" value="Rossmann-like_a/b/a_fold"/>
</dbReference>
<evidence type="ECO:0000256" key="1">
    <source>
        <dbReference type="ARBA" id="ARBA00022485"/>
    </source>
</evidence>
<feature type="compositionally biased region" description="Pro residues" evidence="13">
    <location>
        <begin position="53"/>
        <end position="62"/>
    </location>
</feature>
<proteinExistence type="inferred from homology"/>